<keyword evidence="2" id="KW-0732">Signal</keyword>
<protein>
    <submittedName>
        <fullName evidence="3">Uncharacterized protein</fullName>
    </submittedName>
</protein>
<dbReference type="Proteomes" id="UP000613580">
    <property type="component" value="Unassembled WGS sequence"/>
</dbReference>
<feature type="signal peptide" evidence="2">
    <location>
        <begin position="1"/>
        <end position="24"/>
    </location>
</feature>
<evidence type="ECO:0000256" key="2">
    <source>
        <dbReference type="SAM" id="SignalP"/>
    </source>
</evidence>
<reference evidence="3" key="1">
    <citation type="submission" date="2020-05" db="EMBL/GenBank/DDBJ databases">
        <title>Mycena genomes resolve the evolution of fungal bioluminescence.</title>
        <authorList>
            <person name="Tsai I.J."/>
        </authorList>
    </citation>
    <scope>NUCLEOTIDE SEQUENCE</scope>
    <source>
        <strain evidence="3">110903Hualien_Pintung</strain>
    </source>
</reference>
<evidence type="ECO:0000313" key="3">
    <source>
        <dbReference type="EMBL" id="KAF7319329.1"/>
    </source>
</evidence>
<feature type="region of interest" description="Disordered" evidence="1">
    <location>
        <begin position="168"/>
        <end position="188"/>
    </location>
</feature>
<feature type="chain" id="PRO_5034487407" evidence="2">
    <location>
        <begin position="25"/>
        <end position="337"/>
    </location>
</feature>
<comment type="caution">
    <text evidence="3">The sequence shown here is derived from an EMBL/GenBank/DDBJ whole genome shotgun (WGS) entry which is preliminary data.</text>
</comment>
<dbReference type="AlphaFoldDB" id="A0A8H6WP17"/>
<gene>
    <name evidence="3" type="ORF">HMN09_00270500</name>
</gene>
<dbReference type="EMBL" id="JACAZE010000003">
    <property type="protein sequence ID" value="KAF7319329.1"/>
    <property type="molecule type" value="Genomic_DNA"/>
</dbReference>
<feature type="region of interest" description="Disordered" evidence="1">
    <location>
        <begin position="109"/>
        <end position="146"/>
    </location>
</feature>
<feature type="compositionally biased region" description="Basic and acidic residues" evidence="1">
    <location>
        <begin position="129"/>
        <end position="139"/>
    </location>
</feature>
<name>A0A8H6WP17_MYCCL</name>
<evidence type="ECO:0000313" key="4">
    <source>
        <dbReference type="Proteomes" id="UP000613580"/>
    </source>
</evidence>
<organism evidence="3 4">
    <name type="scientific">Mycena chlorophos</name>
    <name type="common">Agaric fungus</name>
    <name type="synonym">Agaricus chlorophos</name>
    <dbReference type="NCBI Taxonomy" id="658473"/>
    <lineage>
        <taxon>Eukaryota</taxon>
        <taxon>Fungi</taxon>
        <taxon>Dikarya</taxon>
        <taxon>Basidiomycota</taxon>
        <taxon>Agaricomycotina</taxon>
        <taxon>Agaricomycetes</taxon>
        <taxon>Agaricomycetidae</taxon>
        <taxon>Agaricales</taxon>
        <taxon>Marasmiineae</taxon>
        <taxon>Mycenaceae</taxon>
        <taxon>Mycena</taxon>
    </lineage>
</organism>
<sequence length="337" mass="36510">MAAYFPLAALTLFLSASLSSPAGAVFRAVQQRAMPASEQPRAVAVEDVPSAAEDAPAEKPPTTLRMLLVVAVTYVLASIRGTKRTTDSVTSLPDEADETTRVSVVECDQSVHDESHDENDYPESDSDSDSIHVRPDTPSRLESTLLPAPTADLAVAPVLAPTRPALRAFPTHHIPPSSARAPGQRRHDPPPYMVDMRIAWEEIWPPQLEQNAPKFGFNSFYSQFTIIVPAPGPFPVPPETPQEDPAPAPTPVPDLDAFALVEQLDDEDLIFAFQALALSERATQAKNNSKKLSPEQIESFLASLPPAGISPFCPPLLPQPPPPPPATTVATWRLDWY</sequence>
<evidence type="ECO:0000256" key="1">
    <source>
        <dbReference type="SAM" id="MobiDB-lite"/>
    </source>
</evidence>
<dbReference type="OrthoDB" id="3069717at2759"/>
<feature type="compositionally biased region" description="Basic and acidic residues" evidence="1">
    <location>
        <begin position="109"/>
        <end position="119"/>
    </location>
</feature>
<keyword evidence="4" id="KW-1185">Reference proteome</keyword>
<proteinExistence type="predicted"/>
<accession>A0A8H6WP17</accession>